<protein>
    <recommendedName>
        <fullName evidence="2">DUF1995 domain-containing protein</fullName>
    </recommendedName>
</protein>
<proteinExistence type="predicted"/>
<dbReference type="Gramene" id="ESR40874">
    <property type="protein sequence ID" value="ESR40874"/>
    <property type="gene ID" value="CICLE_v10025812mg"/>
</dbReference>
<sequence>MAMSHMASTLPSPLSFLLLRHSLPPYIPRQHSLSSPLSKRQHSHQILCAKKSSSSSNNSKQQKPKAQTASSSLGPKAGIAIYKPKSYEVLAADAANSLAFALQDGKTRLEIDFPPLPSNISSYKGSSDEFIDANIQLALAVVRKLQERMETRACIVFPDKPEKGRASRLFKTALDSVPWMTSPLVLSEVFSAQLGTPWILILMIKRKVVGSLMSHPHFMCLLIAAHANFLS</sequence>
<gene>
    <name evidence="3" type="ORF">CICLE_v10025812mg</name>
</gene>
<evidence type="ECO:0000259" key="2">
    <source>
        <dbReference type="Pfam" id="PF09353"/>
    </source>
</evidence>
<evidence type="ECO:0000256" key="1">
    <source>
        <dbReference type="SAM" id="MobiDB-lite"/>
    </source>
</evidence>
<dbReference type="PANTHER" id="PTHR34051">
    <property type="entry name" value="PROTEIN LOW PSII ACCUMULATION 3, CHLOROPLASTIC"/>
    <property type="match status" value="1"/>
</dbReference>
<reference evidence="3 4" key="1">
    <citation type="submission" date="2013-10" db="EMBL/GenBank/DDBJ databases">
        <authorList>
            <consortium name="International Citrus Genome Consortium"/>
            <person name="Jenkins J."/>
            <person name="Schmutz J."/>
            <person name="Prochnik S."/>
            <person name="Rokhsar D."/>
            <person name="Gmitter F."/>
            <person name="Ollitrault P."/>
            <person name="Machado M."/>
            <person name="Talon M."/>
            <person name="Wincker P."/>
            <person name="Jaillon O."/>
            <person name="Morgante M."/>
        </authorList>
    </citation>
    <scope>NUCLEOTIDE SEQUENCE</scope>
    <source>
        <strain evidence="4">cv. Clemenules</strain>
    </source>
</reference>
<dbReference type="InterPro" id="IPR044687">
    <property type="entry name" value="LPA3"/>
</dbReference>
<evidence type="ECO:0000313" key="4">
    <source>
        <dbReference type="Proteomes" id="UP000030687"/>
    </source>
</evidence>
<name>V4UN72_CITCL</name>
<organism evidence="3 4">
    <name type="scientific">Citrus clementina</name>
    <name type="common">Clementine</name>
    <name type="synonym">Citrus deliciosa x Citrus sinensis</name>
    <dbReference type="NCBI Taxonomy" id="85681"/>
    <lineage>
        <taxon>Eukaryota</taxon>
        <taxon>Viridiplantae</taxon>
        <taxon>Streptophyta</taxon>
        <taxon>Embryophyta</taxon>
        <taxon>Tracheophyta</taxon>
        <taxon>Spermatophyta</taxon>
        <taxon>Magnoliopsida</taxon>
        <taxon>eudicotyledons</taxon>
        <taxon>Gunneridae</taxon>
        <taxon>Pentapetalae</taxon>
        <taxon>rosids</taxon>
        <taxon>malvids</taxon>
        <taxon>Sapindales</taxon>
        <taxon>Rutaceae</taxon>
        <taxon>Aurantioideae</taxon>
        <taxon>Citrus</taxon>
    </lineage>
</organism>
<dbReference type="Pfam" id="PF09353">
    <property type="entry name" value="DUF1995"/>
    <property type="match status" value="1"/>
</dbReference>
<feature type="compositionally biased region" description="Low complexity" evidence="1">
    <location>
        <begin position="50"/>
        <end position="61"/>
    </location>
</feature>
<evidence type="ECO:0000313" key="3">
    <source>
        <dbReference type="EMBL" id="ESR40874.1"/>
    </source>
</evidence>
<dbReference type="Proteomes" id="UP000030687">
    <property type="component" value="Unassembled WGS sequence"/>
</dbReference>
<dbReference type="PANTHER" id="PTHR34051:SF2">
    <property type="entry name" value="PROTEIN LPA3"/>
    <property type="match status" value="1"/>
</dbReference>
<accession>V4UN72</accession>
<feature type="domain" description="DUF1995" evidence="2">
    <location>
        <begin position="84"/>
        <end position="169"/>
    </location>
</feature>
<dbReference type="InterPro" id="IPR018962">
    <property type="entry name" value="DUF1995"/>
</dbReference>
<dbReference type="AlphaFoldDB" id="V4UN72"/>
<dbReference type="EMBL" id="KI536925">
    <property type="protein sequence ID" value="ESR40874.1"/>
    <property type="molecule type" value="Genomic_DNA"/>
</dbReference>
<keyword evidence="4" id="KW-1185">Reference proteome</keyword>
<feature type="region of interest" description="Disordered" evidence="1">
    <location>
        <begin position="30"/>
        <end position="72"/>
    </location>
</feature>